<dbReference type="Gene3D" id="2.60.40.10">
    <property type="entry name" value="Immunoglobulins"/>
    <property type="match status" value="1"/>
</dbReference>
<dbReference type="Pfam" id="PF02806">
    <property type="entry name" value="Alpha-amylase_C"/>
    <property type="match status" value="1"/>
</dbReference>
<dbReference type="SUPFAM" id="SSF81296">
    <property type="entry name" value="E set domains"/>
    <property type="match status" value="1"/>
</dbReference>
<dbReference type="Pfam" id="PF00128">
    <property type="entry name" value="Alpha-amylase"/>
    <property type="match status" value="2"/>
</dbReference>
<dbReference type="InterPro" id="IPR044143">
    <property type="entry name" value="GlgB_N_E_set_prok"/>
</dbReference>
<keyword evidence="9" id="KW-1185">Reference proteome</keyword>
<dbReference type="PIRSF" id="PIRSF000463">
    <property type="entry name" value="GlgB"/>
    <property type="match status" value="1"/>
</dbReference>
<dbReference type="PANTHER" id="PTHR43651">
    <property type="entry name" value="1,4-ALPHA-GLUCAN-BRANCHING ENZYME"/>
    <property type="match status" value="1"/>
</dbReference>
<dbReference type="CDD" id="cd11325">
    <property type="entry name" value="AmyAc_GTHase"/>
    <property type="match status" value="1"/>
</dbReference>
<dbReference type="EMBL" id="JAEHFY010000006">
    <property type="protein sequence ID" value="MBK0382363.1"/>
    <property type="molecule type" value="Genomic_DNA"/>
</dbReference>
<comment type="caution">
    <text evidence="8">The sequence shown here is derived from an EMBL/GenBank/DDBJ whole genome shotgun (WGS) entry which is preliminary data.</text>
</comment>
<organism evidence="8 9">
    <name type="scientific">Pedobacter segetis</name>
    <dbReference type="NCBI Taxonomy" id="2793069"/>
    <lineage>
        <taxon>Bacteria</taxon>
        <taxon>Pseudomonadati</taxon>
        <taxon>Bacteroidota</taxon>
        <taxon>Sphingobacteriia</taxon>
        <taxon>Sphingobacteriales</taxon>
        <taxon>Sphingobacteriaceae</taxon>
        <taxon>Pedobacter</taxon>
    </lineage>
</organism>
<dbReference type="InterPro" id="IPR004193">
    <property type="entry name" value="Glyco_hydro_13_N"/>
</dbReference>
<dbReference type="InterPro" id="IPR017853">
    <property type="entry name" value="GH"/>
</dbReference>
<dbReference type="RefSeq" id="WP_200585143.1">
    <property type="nucleotide sequence ID" value="NZ_JAEHFY010000006.1"/>
</dbReference>
<dbReference type="Proteomes" id="UP000660024">
    <property type="component" value="Unassembled WGS sequence"/>
</dbReference>
<dbReference type="InterPro" id="IPR013783">
    <property type="entry name" value="Ig-like_fold"/>
</dbReference>
<protein>
    <recommendedName>
        <fullName evidence="4">1,4-alpha-glucan branching enzyme</fullName>
        <ecNumber evidence="4">2.4.1.18</ecNumber>
    </recommendedName>
</protein>
<dbReference type="InterPro" id="IPR037439">
    <property type="entry name" value="Branching_enzy"/>
</dbReference>
<dbReference type="InterPro" id="IPR013780">
    <property type="entry name" value="Glyco_hydro_b"/>
</dbReference>
<comment type="similarity">
    <text evidence="3">Belongs to the glycosyl hydrolase 13 family. GlgB subfamily.</text>
</comment>
<keyword evidence="6" id="KW-0119">Carbohydrate metabolism</keyword>
<dbReference type="Pfam" id="PF02922">
    <property type="entry name" value="CBM_48"/>
    <property type="match status" value="1"/>
</dbReference>
<evidence type="ECO:0000256" key="2">
    <source>
        <dbReference type="ARBA" id="ARBA00002953"/>
    </source>
</evidence>
<evidence type="ECO:0000313" key="9">
    <source>
        <dbReference type="Proteomes" id="UP000660024"/>
    </source>
</evidence>
<evidence type="ECO:0000259" key="7">
    <source>
        <dbReference type="SMART" id="SM00642"/>
    </source>
</evidence>
<dbReference type="InterPro" id="IPR006047">
    <property type="entry name" value="GH13_cat_dom"/>
</dbReference>
<accession>A0ABS1BHK0</accession>
<evidence type="ECO:0000256" key="1">
    <source>
        <dbReference type="ARBA" id="ARBA00000826"/>
    </source>
</evidence>
<evidence type="ECO:0000256" key="3">
    <source>
        <dbReference type="ARBA" id="ARBA00009000"/>
    </source>
</evidence>
<evidence type="ECO:0000256" key="5">
    <source>
        <dbReference type="ARBA" id="ARBA00022679"/>
    </source>
</evidence>
<dbReference type="PANTHER" id="PTHR43651:SF11">
    <property type="entry name" value="MALTO-OLIGOSYLTREHALOSE TREHALOHYDROLASE"/>
    <property type="match status" value="1"/>
</dbReference>
<evidence type="ECO:0000313" key="8">
    <source>
        <dbReference type="EMBL" id="MBK0382363.1"/>
    </source>
</evidence>
<comment type="function">
    <text evidence="2">Catalyzes the formation of the alpha-1,6-glucosidic linkages in glycogen by scission of a 1,4-alpha-linked oligosaccharide from growing alpha-1,4-glucan chains and the subsequent attachment of the oligosaccharide to the alpha-1,6 position.</text>
</comment>
<keyword evidence="5" id="KW-0808">Transferase</keyword>
<feature type="domain" description="Glycosyl hydrolase family 13 catalytic" evidence="7">
    <location>
        <begin position="128"/>
        <end position="486"/>
    </location>
</feature>
<dbReference type="Gene3D" id="2.60.40.1180">
    <property type="entry name" value="Golgi alpha-mannosidase II"/>
    <property type="match status" value="1"/>
</dbReference>
<dbReference type="SUPFAM" id="SSF51445">
    <property type="entry name" value="(Trans)glycosidases"/>
    <property type="match status" value="1"/>
</dbReference>
<dbReference type="SMART" id="SM00642">
    <property type="entry name" value="Aamy"/>
    <property type="match status" value="1"/>
</dbReference>
<dbReference type="CDD" id="cd02855">
    <property type="entry name" value="E_set_GBE_prok_N"/>
    <property type="match status" value="1"/>
</dbReference>
<reference evidence="8 9" key="1">
    <citation type="submission" date="2020-12" db="EMBL/GenBank/DDBJ databases">
        <title>Bacterial novel species Pedobacter sp. SD-b isolated from soil.</title>
        <authorList>
            <person name="Jung H.-Y."/>
        </authorList>
    </citation>
    <scope>NUCLEOTIDE SEQUENCE [LARGE SCALE GENOMIC DNA]</scope>
    <source>
        <strain evidence="8 9">SD-b</strain>
    </source>
</reference>
<dbReference type="InterPro" id="IPR014756">
    <property type="entry name" value="Ig_E-set"/>
</dbReference>
<dbReference type="EC" id="2.4.1.18" evidence="4"/>
<evidence type="ECO:0000256" key="4">
    <source>
        <dbReference type="ARBA" id="ARBA00012541"/>
    </source>
</evidence>
<dbReference type="Gene3D" id="3.20.20.80">
    <property type="entry name" value="Glycosidases"/>
    <property type="match status" value="1"/>
</dbReference>
<comment type="catalytic activity">
    <reaction evidence="1">
        <text>Transfers a segment of a (1-&gt;4)-alpha-D-glucan chain to a primary hydroxy group in a similar glucan chain.</text>
        <dbReference type="EC" id="2.4.1.18"/>
    </reaction>
</comment>
<proteinExistence type="inferred from homology"/>
<evidence type="ECO:0000256" key="6">
    <source>
        <dbReference type="ARBA" id="ARBA00023277"/>
    </source>
</evidence>
<gene>
    <name evidence="8" type="ORF">I5M32_05255</name>
</gene>
<sequence>MAKESNKKNNIGGMGAIVNDKGVFFRVWAPNAKQVFVTGDFNNWTDDELELAQEENGYYALNVPNAKAGSQYKFIIISQNDDKLFKNDPYARELTNSNGNSVVYDINSFDWDGDESFMPYWNEAVMYELHIGTFNVKEDNKPGDFYTLKEKIPYLKDLGINVIEIMPPYEFPGAYSWGYNPAYPFAIESDYGGPNALKELVKEAHKNGIAVVLDAVYNHFGPSDIDLWQFDGWSENEKGGIYFYNDWKSNTPWGDTRPDYGRQEVRNYIKDNARMWLTDFHIDGLRLDSTYYMRHVEEGQDMAQGIYEAISLLKEINEEVNEKYPQKIMIAEDLHNLEIITNDTASGGVGFDSQWDSIFVHTIRDVLITQEDENRDMEMAAKALTQRYSNGAFKRVIYTESHDEVGNGTARIVEEIGHGDVNNWFSKKRASLGMAMVMTAPGIPMIFQGQEILEDKWFSDTDPIDWSLLKKYKGYFDLHKDLIALRLNKNGTTLGLSGQNIQMIRVDNDQKLIAYQRWKEGGPKDTTVIVLNFSTDEKAVYRIGFPGEGIWKVRFNSDWEGYNEEFGNYQSYDVEAFADACDGFEHSAEVSIAPYTALILSQD</sequence>
<dbReference type="InterPro" id="IPR006048">
    <property type="entry name" value="A-amylase/branching_C"/>
</dbReference>
<dbReference type="SUPFAM" id="SSF51011">
    <property type="entry name" value="Glycosyl hydrolase domain"/>
    <property type="match status" value="1"/>
</dbReference>
<name>A0ABS1BHK0_9SPHI</name>